<evidence type="ECO:0000259" key="5">
    <source>
        <dbReference type="PROSITE" id="PS51379"/>
    </source>
</evidence>
<dbReference type="InterPro" id="IPR017896">
    <property type="entry name" value="4Fe4S_Fe-S-bd"/>
</dbReference>
<reference evidence="7" key="1">
    <citation type="submission" date="2016-06" db="EMBL/GenBank/DDBJ databases">
        <title>Draft genome sequence of Desulfoplanes formicivorans strain Pf12B.</title>
        <authorList>
            <person name="Watanabe M."/>
            <person name="Kojima H."/>
            <person name="Fukui M."/>
        </authorList>
    </citation>
    <scope>NUCLEOTIDE SEQUENCE [LARGE SCALE GENOMIC DNA]</scope>
    <source>
        <strain evidence="7">Pf12B</strain>
    </source>
</reference>
<dbReference type="InterPro" id="IPR050572">
    <property type="entry name" value="Fe-S_Ferredoxin"/>
</dbReference>
<dbReference type="SUPFAM" id="SSF54862">
    <property type="entry name" value="4Fe-4S ferredoxins"/>
    <property type="match status" value="1"/>
</dbReference>
<dbReference type="InterPro" id="IPR011576">
    <property type="entry name" value="Pyridox_Oxase_N"/>
</dbReference>
<dbReference type="InterPro" id="IPR017900">
    <property type="entry name" value="4Fe4S_Fe_S_CS"/>
</dbReference>
<dbReference type="AlphaFoldDB" id="A0A194ABB0"/>
<evidence type="ECO:0000256" key="2">
    <source>
        <dbReference type="ARBA" id="ARBA00022723"/>
    </source>
</evidence>
<evidence type="ECO:0000313" key="7">
    <source>
        <dbReference type="Proteomes" id="UP000095200"/>
    </source>
</evidence>
<dbReference type="Pfam" id="PF01243">
    <property type="entry name" value="PNPOx_N"/>
    <property type="match status" value="1"/>
</dbReference>
<dbReference type="PANTHER" id="PTHR43687">
    <property type="entry name" value="ADENYLYLSULFATE REDUCTASE, BETA SUBUNIT"/>
    <property type="match status" value="1"/>
</dbReference>
<dbReference type="Gene3D" id="3.30.70.20">
    <property type="match status" value="2"/>
</dbReference>
<evidence type="ECO:0000256" key="3">
    <source>
        <dbReference type="ARBA" id="ARBA00023004"/>
    </source>
</evidence>
<dbReference type="Gene3D" id="2.30.110.10">
    <property type="entry name" value="Electron Transport, Fmn-binding Protein, Chain A"/>
    <property type="match status" value="1"/>
</dbReference>
<keyword evidence="3" id="KW-0408">Iron</keyword>
<dbReference type="GO" id="GO:0046872">
    <property type="term" value="F:metal ion binding"/>
    <property type="evidence" value="ECO:0007669"/>
    <property type="project" value="UniProtKB-KW"/>
</dbReference>
<feature type="domain" description="4Fe-4S ferredoxin-type" evidence="5">
    <location>
        <begin position="202"/>
        <end position="229"/>
    </location>
</feature>
<dbReference type="Pfam" id="PF14697">
    <property type="entry name" value="Fer4_21"/>
    <property type="match status" value="1"/>
</dbReference>
<dbReference type="PROSITE" id="PS00198">
    <property type="entry name" value="4FE4S_FER_1"/>
    <property type="match status" value="1"/>
</dbReference>
<gene>
    <name evidence="6" type="ORF">DPF_0139</name>
</gene>
<dbReference type="PROSITE" id="PS51379">
    <property type="entry name" value="4FE4S_FER_2"/>
    <property type="match status" value="2"/>
</dbReference>
<dbReference type="RefSeq" id="WP_069856949.1">
    <property type="nucleotide sequence ID" value="NZ_BDFE01000004.1"/>
</dbReference>
<name>A0A194ABB0_9BACT</name>
<dbReference type="EMBL" id="BDFE01000004">
    <property type="protein sequence ID" value="GAU07457.1"/>
    <property type="molecule type" value="Genomic_DNA"/>
</dbReference>
<dbReference type="STRING" id="1592317.DPF_0139"/>
<protein>
    <submittedName>
        <fullName evidence="6">Pyridoxine-5-phosphate oxidase</fullName>
    </submittedName>
</protein>
<accession>A0A194ABB0</accession>
<keyword evidence="1" id="KW-0004">4Fe-4S</keyword>
<keyword evidence="2" id="KW-0479">Metal-binding</keyword>
<proteinExistence type="predicted"/>
<dbReference type="PANTHER" id="PTHR43687:SF1">
    <property type="entry name" value="FERREDOXIN III"/>
    <property type="match status" value="1"/>
</dbReference>
<dbReference type="InterPro" id="IPR012349">
    <property type="entry name" value="Split_barrel_FMN-bd"/>
</dbReference>
<sequence>MQSIPLAEIHEAIAKIGCPTFTTLDGDTMHSRIISVCGGDDEGIYFLTMNVKPFYRQLKANPQVALCGIYPSGRKEGKNKDGQPYLEPGFFLRLTGEAREVTDEEVRKKAQAGSEPHQYALEDAERYPAMRLFCIFKGKGEIFDYDFEMENRDHKLLRTRFAFGGESVSEAGVHIDPTACIGCGACFETCTFKAIEEDGNVFRVQGEWCDECGSCIQVCPVEAIEVSETM</sequence>
<evidence type="ECO:0000313" key="6">
    <source>
        <dbReference type="EMBL" id="GAU07457.1"/>
    </source>
</evidence>
<dbReference type="SUPFAM" id="SSF50475">
    <property type="entry name" value="FMN-binding split barrel"/>
    <property type="match status" value="1"/>
</dbReference>
<organism evidence="6 7">
    <name type="scientific">Desulfoplanes formicivorans</name>
    <dbReference type="NCBI Taxonomy" id="1592317"/>
    <lineage>
        <taxon>Bacteria</taxon>
        <taxon>Pseudomonadati</taxon>
        <taxon>Thermodesulfobacteriota</taxon>
        <taxon>Desulfovibrionia</taxon>
        <taxon>Desulfovibrionales</taxon>
        <taxon>Desulfoplanaceae</taxon>
        <taxon>Desulfoplanes</taxon>
    </lineage>
</organism>
<dbReference type="GO" id="GO:0051539">
    <property type="term" value="F:4 iron, 4 sulfur cluster binding"/>
    <property type="evidence" value="ECO:0007669"/>
    <property type="project" value="UniProtKB-KW"/>
</dbReference>
<evidence type="ECO:0000256" key="4">
    <source>
        <dbReference type="ARBA" id="ARBA00023014"/>
    </source>
</evidence>
<feature type="domain" description="4Fe-4S ferredoxin-type" evidence="5">
    <location>
        <begin position="171"/>
        <end position="200"/>
    </location>
</feature>
<keyword evidence="7" id="KW-1185">Reference proteome</keyword>
<dbReference type="Proteomes" id="UP000095200">
    <property type="component" value="Unassembled WGS sequence"/>
</dbReference>
<evidence type="ECO:0000256" key="1">
    <source>
        <dbReference type="ARBA" id="ARBA00022485"/>
    </source>
</evidence>
<keyword evidence="4" id="KW-0411">Iron-sulfur</keyword>
<comment type="caution">
    <text evidence="6">The sequence shown here is derived from an EMBL/GenBank/DDBJ whole genome shotgun (WGS) entry which is preliminary data.</text>
</comment>